<accession>A0AAD7ZR48</accession>
<dbReference type="PANTHER" id="PTHR15976">
    <property type="entry name" value="CONSTITUTIVE COACTIVATOR OF PEROXISOME PROLIFERATOR-ACTIVATED RECEPTOR GAMMA"/>
    <property type="match status" value="1"/>
</dbReference>
<reference evidence="1" key="1">
    <citation type="journal article" date="2023" name="IScience">
        <title>Live-bearing cockroach genome reveals convergent evolutionary mechanisms linked to viviparity in insects and beyond.</title>
        <authorList>
            <person name="Fouks B."/>
            <person name="Harrison M.C."/>
            <person name="Mikhailova A.A."/>
            <person name="Marchal E."/>
            <person name="English S."/>
            <person name="Carruthers M."/>
            <person name="Jennings E.C."/>
            <person name="Chiamaka E.L."/>
            <person name="Frigard R.A."/>
            <person name="Pippel M."/>
            <person name="Attardo G.M."/>
            <person name="Benoit J.B."/>
            <person name="Bornberg-Bauer E."/>
            <person name="Tobe S.S."/>
        </authorList>
    </citation>
    <scope>NUCLEOTIDE SEQUENCE</scope>
    <source>
        <strain evidence="1">Stay&amp;Tobe</strain>
    </source>
</reference>
<keyword evidence="2" id="KW-1185">Reference proteome</keyword>
<dbReference type="InterPro" id="IPR026784">
    <property type="entry name" value="Coact_PPARg"/>
</dbReference>
<comment type="caution">
    <text evidence="1">The sequence shown here is derived from an EMBL/GenBank/DDBJ whole genome shotgun (WGS) entry which is preliminary data.</text>
</comment>
<sequence>MAKTKHESCNVTAHMYPIMLGHIYELSVAIENYNNKKLVSTAEAFLPLRQRIYGILLYENPDTAHVNELCIQSNECPGEATQIPIKLITHIEKFHPGLCKLWSDECHEDLRWNLFVESLTEKNKLSVDSVKKLGFSYVVPVAVLYYLLQERKNMLKEVEIDVILLQAALVKVYTADDIKAMSNQLHSGNKFVRRVAEIATVFTRGVTMVLFLLSACGFPLHEAMPWLYFDGKLLLQKYIEVVKEKKDPIQICEDTKHKDVCPTYRKMRELAMPIKSRRS</sequence>
<gene>
    <name evidence="1" type="ORF">L9F63_002871</name>
</gene>
<dbReference type="AlphaFoldDB" id="A0AAD7ZR48"/>
<protein>
    <submittedName>
        <fullName evidence="1">Uncharacterized protein</fullName>
    </submittedName>
</protein>
<dbReference type="Proteomes" id="UP001233999">
    <property type="component" value="Unassembled WGS sequence"/>
</dbReference>
<reference evidence="1" key="2">
    <citation type="submission" date="2023-05" db="EMBL/GenBank/DDBJ databases">
        <authorList>
            <person name="Fouks B."/>
        </authorList>
    </citation>
    <scope>NUCLEOTIDE SEQUENCE</scope>
    <source>
        <strain evidence="1">Stay&amp;Tobe</strain>
        <tissue evidence="1">Testes</tissue>
    </source>
</reference>
<organism evidence="1 2">
    <name type="scientific">Diploptera punctata</name>
    <name type="common">Pacific beetle cockroach</name>
    <dbReference type="NCBI Taxonomy" id="6984"/>
    <lineage>
        <taxon>Eukaryota</taxon>
        <taxon>Metazoa</taxon>
        <taxon>Ecdysozoa</taxon>
        <taxon>Arthropoda</taxon>
        <taxon>Hexapoda</taxon>
        <taxon>Insecta</taxon>
        <taxon>Pterygota</taxon>
        <taxon>Neoptera</taxon>
        <taxon>Polyneoptera</taxon>
        <taxon>Dictyoptera</taxon>
        <taxon>Blattodea</taxon>
        <taxon>Blaberoidea</taxon>
        <taxon>Blaberidae</taxon>
        <taxon>Diplopterinae</taxon>
        <taxon>Diploptera</taxon>
    </lineage>
</organism>
<proteinExistence type="predicted"/>
<evidence type="ECO:0000313" key="2">
    <source>
        <dbReference type="Proteomes" id="UP001233999"/>
    </source>
</evidence>
<evidence type="ECO:0000313" key="1">
    <source>
        <dbReference type="EMBL" id="KAJ9585335.1"/>
    </source>
</evidence>
<name>A0AAD7ZR48_DIPPU</name>
<dbReference type="GO" id="GO:0005634">
    <property type="term" value="C:nucleus"/>
    <property type="evidence" value="ECO:0007669"/>
    <property type="project" value="TreeGrafter"/>
</dbReference>
<dbReference type="PANTHER" id="PTHR15976:SF16">
    <property type="entry name" value="ASTEROID DOMAIN-CONTAINING PROTEIN"/>
    <property type="match status" value="1"/>
</dbReference>
<dbReference type="EMBL" id="JASPKZ010007283">
    <property type="protein sequence ID" value="KAJ9585335.1"/>
    <property type="molecule type" value="Genomic_DNA"/>
</dbReference>